<reference evidence="4" key="2">
    <citation type="submission" date="2021-12" db="EMBL/GenBank/DDBJ databases">
        <title>Resequencing data analysis of finger millet.</title>
        <authorList>
            <person name="Hatakeyama M."/>
            <person name="Aluri S."/>
            <person name="Balachadran M.T."/>
            <person name="Sivarajan S.R."/>
            <person name="Poveda L."/>
            <person name="Shimizu-Inatsugi R."/>
            <person name="Schlapbach R."/>
            <person name="Sreeman S.M."/>
            <person name="Shimizu K.K."/>
        </authorList>
    </citation>
    <scope>NUCLEOTIDE SEQUENCE</scope>
</reference>
<evidence type="ECO:0000256" key="3">
    <source>
        <dbReference type="SAM" id="MobiDB-lite"/>
    </source>
</evidence>
<reference evidence="4" key="1">
    <citation type="journal article" date="2018" name="DNA Res.">
        <title>Multiple hybrid de novo genome assembly of finger millet, an orphan allotetraploid crop.</title>
        <authorList>
            <person name="Hatakeyama M."/>
            <person name="Aluri S."/>
            <person name="Balachadran M.T."/>
            <person name="Sivarajan S.R."/>
            <person name="Patrignani A."/>
            <person name="Gruter S."/>
            <person name="Poveda L."/>
            <person name="Shimizu-Inatsugi R."/>
            <person name="Baeten J."/>
            <person name="Francoijs K.J."/>
            <person name="Nataraja K.N."/>
            <person name="Reddy Y.A.N."/>
            <person name="Phadnis S."/>
            <person name="Ravikumar R.L."/>
            <person name="Schlapbach R."/>
            <person name="Sreeman S.M."/>
            <person name="Shimizu K.K."/>
        </authorList>
    </citation>
    <scope>NUCLEOTIDE SEQUENCE</scope>
</reference>
<comment type="similarity">
    <text evidence="1">Belongs to the peptidase S8 family.</text>
</comment>
<proteinExistence type="inferred from homology"/>
<dbReference type="PANTHER" id="PTHR10795">
    <property type="entry name" value="PROPROTEIN CONVERTASE SUBTILISIN/KEXIN"/>
    <property type="match status" value="1"/>
</dbReference>
<keyword evidence="2" id="KW-0732">Signal</keyword>
<gene>
    <name evidence="4" type="primary">ga29409</name>
    <name evidence="4" type="ORF">PR202_ga29409</name>
</gene>
<protein>
    <submittedName>
        <fullName evidence="4">Uncharacterized protein</fullName>
    </submittedName>
</protein>
<sequence length="89" mass="9529">MRPNRPNRVRDADDVISLPWGSPSPCCVPVPVVADFSSRGPHPVVPELLKADIVAPGVNILAAWSGDVPLTGEPEFDDGKRAPYKSISK</sequence>
<evidence type="ECO:0000313" key="5">
    <source>
        <dbReference type="Proteomes" id="UP001054889"/>
    </source>
</evidence>
<dbReference type="AlphaFoldDB" id="A0AAV5DM26"/>
<evidence type="ECO:0000313" key="4">
    <source>
        <dbReference type="EMBL" id="GJN11235.1"/>
    </source>
</evidence>
<keyword evidence="5" id="KW-1185">Reference proteome</keyword>
<dbReference type="InterPro" id="IPR045051">
    <property type="entry name" value="SBT"/>
</dbReference>
<dbReference type="GO" id="GO:0004252">
    <property type="term" value="F:serine-type endopeptidase activity"/>
    <property type="evidence" value="ECO:0007669"/>
    <property type="project" value="InterPro"/>
</dbReference>
<evidence type="ECO:0000256" key="2">
    <source>
        <dbReference type="ARBA" id="ARBA00022729"/>
    </source>
</evidence>
<accession>A0AAV5DM26</accession>
<organism evidence="4 5">
    <name type="scientific">Eleusine coracana subsp. coracana</name>
    <dbReference type="NCBI Taxonomy" id="191504"/>
    <lineage>
        <taxon>Eukaryota</taxon>
        <taxon>Viridiplantae</taxon>
        <taxon>Streptophyta</taxon>
        <taxon>Embryophyta</taxon>
        <taxon>Tracheophyta</taxon>
        <taxon>Spermatophyta</taxon>
        <taxon>Magnoliopsida</taxon>
        <taxon>Liliopsida</taxon>
        <taxon>Poales</taxon>
        <taxon>Poaceae</taxon>
        <taxon>PACMAD clade</taxon>
        <taxon>Chloridoideae</taxon>
        <taxon>Cynodonteae</taxon>
        <taxon>Eleusininae</taxon>
        <taxon>Eleusine</taxon>
    </lineage>
</organism>
<comment type="caution">
    <text evidence="4">The sequence shown here is derived from an EMBL/GenBank/DDBJ whole genome shotgun (WGS) entry which is preliminary data.</text>
</comment>
<feature type="region of interest" description="Disordered" evidence="3">
    <location>
        <begin position="70"/>
        <end position="89"/>
    </location>
</feature>
<dbReference type="GO" id="GO:0006508">
    <property type="term" value="P:proteolysis"/>
    <property type="evidence" value="ECO:0007669"/>
    <property type="project" value="InterPro"/>
</dbReference>
<dbReference type="Gene3D" id="3.40.50.200">
    <property type="entry name" value="Peptidase S8/S53 domain"/>
    <property type="match status" value="1"/>
</dbReference>
<dbReference type="SUPFAM" id="SSF52743">
    <property type="entry name" value="Subtilisin-like"/>
    <property type="match status" value="1"/>
</dbReference>
<dbReference type="InterPro" id="IPR036852">
    <property type="entry name" value="Peptidase_S8/S53_dom_sf"/>
</dbReference>
<name>A0AAV5DM26_ELECO</name>
<evidence type="ECO:0000256" key="1">
    <source>
        <dbReference type="ARBA" id="ARBA00011073"/>
    </source>
</evidence>
<dbReference type="Proteomes" id="UP001054889">
    <property type="component" value="Unassembled WGS sequence"/>
</dbReference>
<dbReference type="EMBL" id="BQKI01000018">
    <property type="protein sequence ID" value="GJN11235.1"/>
    <property type="molecule type" value="Genomic_DNA"/>
</dbReference>